<evidence type="ECO:0000313" key="1">
    <source>
        <dbReference type="EMBL" id="KAI9161570.1"/>
    </source>
</evidence>
<dbReference type="Proteomes" id="UP001064489">
    <property type="component" value="Chromosome 2"/>
</dbReference>
<comment type="caution">
    <text evidence="1">The sequence shown here is derived from an EMBL/GenBank/DDBJ whole genome shotgun (WGS) entry which is preliminary data.</text>
</comment>
<gene>
    <name evidence="1" type="ORF">LWI28_018747</name>
</gene>
<keyword evidence="2" id="KW-1185">Reference proteome</keyword>
<name>A0AAD5IEZ9_ACENE</name>
<accession>A0AAD5IEZ9</accession>
<protein>
    <submittedName>
        <fullName evidence="1">Uncharacterized protein</fullName>
    </submittedName>
</protein>
<sequence>MNPNAWLLEIPSITQVTDTKILRQMSQLRLFKPTGTAPSRQHRSTLHNKNKYQGIEVHHCLVDNLRPKFIARNVVGDKQL</sequence>
<reference evidence="1" key="2">
    <citation type="submission" date="2023-02" db="EMBL/GenBank/DDBJ databases">
        <authorList>
            <person name="Swenson N.G."/>
            <person name="Wegrzyn J.L."/>
            <person name="Mcevoy S.L."/>
        </authorList>
    </citation>
    <scope>NUCLEOTIDE SEQUENCE</scope>
    <source>
        <strain evidence="1">91603</strain>
        <tissue evidence="1">Leaf</tissue>
    </source>
</reference>
<organism evidence="1 2">
    <name type="scientific">Acer negundo</name>
    <name type="common">Box elder</name>
    <dbReference type="NCBI Taxonomy" id="4023"/>
    <lineage>
        <taxon>Eukaryota</taxon>
        <taxon>Viridiplantae</taxon>
        <taxon>Streptophyta</taxon>
        <taxon>Embryophyta</taxon>
        <taxon>Tracheophyta</taxon>
        <taxon>Spermatophyta</taxon>
        <taxon>Magnoliopsida</taxon>
        <taxon>eudicotyledons</taxon>
        <taxon>Gunneridae</taxon>
        <taxon>Pentapetalae</taxon>
        <taxon>rosids</taxon>
        <taxon>malvids</taxon>
        <taxon>Sapindales</taxon>
        <taxon>Sapindaceae</taxon>
        <taxon>Hippocastanoideae</taxon>
        <taxon>Acereae</taxon>
        <taxon>Acer</taxon>
    </lineage>
</organism>
<evidence type="ECO:0000313" key="2">
    <source>
        <dbReference type="Proteomes" id="UP001064489"/>
    </source>
</evidence>
<proteinExistence type="predicted"/>
<dbReference type="AlphaFoldDB" id="A0AAD5IEZ9"/>
<dbReference type="EMBL" id="JAJSOW010000106">
    <property type="protein sequence ID" value="KAI9161570.1"/>
    <property type="molecule type" value="Genomic_DNA"/>
</dbReference>
<reference evidence="1" key="1">
    <citation type="journal article" date="2022" name="Plant J.">
        <title>Strategies of tolerance reflected in two North American maple genomes.</title>
        <authorList>
            <person name="McEvoy S.L."/>
            <person name="Sezen U.U."/>
            <person name="Trouern-Trend A."/>
            <person name="McMahon S.M."/>
            <person name="Schaberg P.G."/>
            <person name="Yang J."/>
            <person name="Wegrzyn J.L."/>
            <person name="Swenson N.G."/>
        </authorList>
    </citation>
    <scope>NUCLEOTIDE SEQUENCE</scope>
    <source>
        <strain evidence="1">91603</strain>
    </source>
</reference>